<gene>
    <name evidence="2" type="ORF">SAMN04488543_2435</name>
</gene>
<dbReference type="RefSeq" id="WP_091413127.1">
    <property type="nucleotide sequence ID" value="NZ_LT629749.1"/>
</dbReference>
<dbReference type="InterPro" id="IPR026555">
    <property type="entry name" value="NSL3/Tex30"/>
</dbReference>
<dbReference type="EMBL" id="LT629749">
    <property type="protein sequence ID" value="SDS81836.1"/>
    <property type="molecule type" value="Genomic_DNA"/>
</dbReference>
<dbReference type="InterPro" id="IPR046879">
    <property type="entry name" value="KANL3/Tex30_Abhydrolase"/>
</dbReference>
<dbReference type="PANTHER" id="PTHR13136:SF11">
    <property type="entry name" value="TESTIS-EXPRESSED PROTEIN 30"/>
    <property type="match status" value="1"/>
</dbReference>
<dbReference type="Proteomes" id="UP000199092">
    <property type="component" value="Chromosome I"/>
</dbReference>
<evidence type="ECO:0000313" key="2">
    <source>
        <dbReference type="EMBL" id="SDS81836.1"/>
    </source>
</evidence>
<dbReference type="STRING" id="546871.SAMN04488543_2435"/>
<protein>
    <recommendedName>
        <fullName evidence="1">KANL3/Tex30 alpha/beta hydrolase-like domain-containing protein</fullName>
    </recommendedName>
</protein>
<dbReference type="InterPro" id="IPR029058">
    <property type="entry name" value="AB_hydrolase_fold"/>
</dbReference>
<dbReference type="PANTHER" id="PTHR13136">
    <property type="entry name" value="TESTIS DEVELOPMENT PROTEIN PRTD"/>
    <property type="match status" value="1"/>
</dbReference>
<evidence type="ECO:0000313" key="3">
    <source>
        <dbReference type="Proteomes" id="UP000199092"/>
    </source>
</evidence>
<organism evidence="2 3">
    <name type="scientific">Friedmanniella luteola</name>
    <dbReference type="NCBI Taxonomy" id="546871"/>
    <lineage>
        <taxon>Bacteria</taxon>
        <taxon>Bacillati</taxon>
        <taxon>Actinomycetota</taxon>
        <taxon>Actinomycetes</taxon>
        <taxon>Propionibacteriales</taxon>
        <taxon>Nocardioidaceae</taxon>
        <taxon>Friedmanniella</taxon>
    </lineage>
</organism>
<reference evidence="2 3" key="1">
    <citation type="submission" date="2016-10" db="EMBL/GenBank/DDBJ databases">
        <authorList>
            <person name="de Groot N.N."/>
        </authorList>
    </citation>
    <scope>NUCLEOTIDE SEQUENCE [LARGE SCALE GENOMIC DNA]</scope>
    <source>
        <strain evidence="2 3">DSM 21741</strain>
    </source>
</reference>
<dbReference type="SUPFAM" id="SSF53474">
    <property type="entry name" value="alpha/beta-Hydrolases"/>
    <property type="match status" value="1"/>
</dbReference>
<dbReference type="AlphaFoldDB" id="A0A1H1VBS5"/>
<dbReference type="OrthoDB" id="652634at2"/>
<proteinExistence type="predicted"/>
<dbReference type="Pfam" id="PF20408">
    <property type="entry name" value="Abhydrolase_11"/>
    <property type="match status" value="1"/>
</dbReference>
<dbReference type="Gene3D" id="3.40.50.1820">
    <property type="entry name" value="alpha/beta hydrolase"/>
    <property type="match status" value="1"/>
</dbReference>
<keyword evidence="3" id="KW-1185">Reference proteome</keyword>
<sequence>MVTAQGPAHWLLDEADDVGAALVLGHGAGGGPEAADLAVLARRLPPLGVTVARFEQPWRTAGRRVAVAPPRLDEAWSEALPVLRSALPAGLPLATGGRSSGARVACRTAAATGAAAVVCLAFPLHPPGRPDRSRAVELLAPAVPRLVLQGTRDTFGGPAEVRAAAAGDPGVVVVELPGADHGYRLPAGAPFTPADLRDRLVAEVAGLLGAGPARSGADGE</sequence>
<evidence type="ECO:0000259" key="1">
    <source>
        <dbReference type="Pfam" id="PF20408"/>
    </source>
</evidence>
<name>A0A1H1VBS5_9ACTN</name>
<feature type="domain" description="KANL3/Tex30 alpha/beta hydrolase-like" evidence="1">
    <location>
        <begin position="20"/>
        <end position="204"/>
    </location>
</feature>
<accession>A0A1H1VBS5</accession>